<sequence length="145" mass="16996">IIQMNLLCNPSRHTLAFNTVDWVVERNNLYTKVIYRGGGLNGTIEHIIKESPLIEVYCKCHVIIKNRFHLQHQTICHAQPDMMNTICKLSMRIKENYVHIKKNGRKALWSIPDQINEGMVLMQEQKIVSEEETTIFDIDRDDFID</sequence>
<evidence type="ECO:0000259" key="1">
    <source>
        <dbReference type="Pfam" id="PF20231"/>
    </source>
</evidence>
<dbReference type="RefSeq" id="XP_041293854.1">
    <property type="nucleotide sequence ID" value="XM_041431275.1"/>
</dbReference>
<organism evidence="2 3">
    <name type="scientific">Suillus discolor</name>
    <dbReference type="NCBI Taxonomy" id="1912936"/>
    <lineage>
        <taxon>Eukaryota</taxon>
        <taxon>Fungi</taxon>
        <taxon>Dikarya</taxon>
        <taxon>Basidiomycota</taxon>
        <taxon>Agaricomycotina</taxon>
        <taxon>Agaricomycetes</taxon>
        <taxon>Agaricomycetidae</taxon>
        <taxon>Boletales</taxon>
        <taxon>Suillineae</taxon>
        <taxon>Suillaceae</taxon>
        <taxon>Suillus</taxon>
    </lineage>
</organism>
<dbReference type="GeneID" id="64693534"/>
<reference evidence="2" key="1">
    <citation type="journal article" date="2020" name="New Phytol.">
        <title>Comparative genomics reveals dynamic genome evolution in host specialist ectomycorrhizal fungi.</title>
        <authorList>
            <person name="Lofgren L.A."/>
            <person name="Nguyen N.H."/>
            <person name="Vilgalys R."/>
            <person name="Ruytinx J."/>
            <person name="Liao H.L."/>
            <person name="Branco S."/>
            <person name="Kuo A."/>
            <person name="LaButti K."/>
            <person name="Lipzen A."/>
            <person name="Andreopoulos W."/>
            <person name="Pangilinan J."/>
            <person name="Riley R."/>
            <person name="Hundley H."/>
            <person name="Na H."/>
            <person name="Barry K."/>
            <person name="Grigoriev I.V."/>
            <person name="Stajich J.E."/>
            <person name="Kennedy P.G."/>
        </authorList>
    </citation>
    <scope>NUCLEOTIDE SEQUENCE</scope>
    <source>
        <strain evidence="2">FC423</strain>
    </source>
</reference>
<dbReference type="Pfam" id="PF20231">
    <property type="entry name" value="DUF6589"/>
    <property type="match status" value="1"/>
</dbReference>
<comment type="caution">
    <text evidence="2">The sequence shown here is derived from an EMBL/GenBank/DDBJ whole genome shotgun (WGS) entry which is preliminary data.</text>
</comment>
<proteinExistence type="predicted"/>
<dbReference type="OrthoDB" id="4743193at2759"/>
<dbReference type="Proteomes" id="UP000823399">
    <property type="component" value="Unassembled WGS sequence"/>
</dbReference>
<feature type="domain" description="DUF6589" evidence="1">
    <location>
        <begin position="1"/>
        <end position="77"/>
    </location>
</feature>
<evidence type="ECO:0000313" key="3">
    <source>
        <dbReference type="Proteomes" id="UP000823399"/>
    </source>
</evidence>
<accession>A0A9P7FA82</accession>
<name>A0A9P7FA82_9AGAM</name>
<evidence type="ECO:0000313" key="2">
    <source>
        <dbReference type="EMBL" id="KAG2109986.1"/>
    </source>
</evidence>
<dbReference type="EMBL" id="JABBWM010000022">
    <property type="protein sequence ID" value="KAG2109986.1"/>
    <property type="molecule type" value="Genomic_DNA"/>
</dbReference>
<dbReference type="AlphaFoldDB" id="A0A9P7FA82"/>
<keyword evidence="3" id="KW-1185">Reference proteome</keyword>
<gene>
    <name evidence="2" type="ORF">F5147DRAFT_575506</name>
</gene>
<dbReference type="InterPro" id="IPR046496">
    <property type="entry name" value="DUF6589"/>
</dbReference>
<feature type="non-terminal residue" evidence="2">
    <location>
        <position position="1"/>
    </location>
</feature>
<protein>
    <recommendedName>
        <fullName evidence="1">DUF6589 domain-containing protein</fullName>
    </recommendedName>
</protein>